<evidence type="ECO:0000313" key="3">
    <source>
        <dbReference type="Proteomes" id="UP000629098"/>
    </source>
</evidence>
<gene>
    <name evidence="2" type="ORF">ICL16_21450</name>
</gene>
<dbReference type="Pfam" id="PF20035">
    <property type="entry name" value="DUF6439"/>
    <property type="match status" value="1"/>
</dbReference>
<dbReference type="InterPro" id="IPR045511">
    <property type="entry name" value="DUF6439"/>
</dbReference>
<dbReference type="EMBL" id="JACXAE010000072">
    <property type="protein sequence ID" value="MBD2774558.1"/>
    <property type="molecule type" value="Genomic_DNA"/>
</dbReference>
<comment type="caution">
    <text evidence="2">The sequence shown here is derived from an EMBL/GenBank/DDBJ whole genome shotgun (WGS) entry which is preliminary data.</text>
</comment>
<organism evidence="2 3">
    <name type="scientific">Iningainema tapete BLCC-T55</name>
    <dbReference type="NCBI Taxonomy" id="2748662"/>
    <lineage>
        <taxon>Bacteria</taxon>
        <taxon>Bacillati</taxon>
        <taxon>Cyanobacteriota</taxon>
        <taxon>Cyanophyceae</taxon>
        <taxon>Nostocales</taxon>
        <taxon>Scytonemataceae</taxon>
        <taxon>Iningainema tapete</taxon>
    </lineage>
</organism>
<feature type="region of interest" description="Disordered" evidence="1">
    <location>
        <begin position="77"/>
        <end position="99"/>
    </location>
</feature>
<evidence type="ECO:0000313" key="2">
    <source>
        <dbReference type="EMBL" id="MBD2774558.1"/>
    </source>
</evidence>
<sequence length="99" mass="11095">MTQSTQLPNTSQLSEFSTLELAQAVMERLSISPHDWHRLKSNRKVRASEQAAAALVFLLKDEPLEALQRLQQANGWLDRSISAPPCPTHGKKETEGDEE</sequence>
<protein>
    <submittedName>
        <fullName evidence="2">Uncharacterized protein</fullName>
    </submittedName>
</protein>
<keyword evidence="3" id="KW-1185">Reference proteome</keyword>
<dbReference type="RefSeq" id="WP_190831800.1">
    <property type="nucleotide sequence ID" value="NZ_CAWPPI010000072.1"/>
</dbReference>
<proteinExistence type="predicted"/>
<name>A0A8J7BYS3_9CYAN</name>
<feature type="compositionally biased region" description="Basic and acidic residues" evidence="1">
    <location>
        <begin position="90"/>
        <end position="99"/>
    </location>
</feature>
<accession>A0A8J7BYS3</accession>
<evidence type="ECO:0000256" key="1">
    <source>
        <dbReference type="SAM" id="MobiDB-lite"/>
    </source>
</evidence>
<reference evidence="2" key="1">
    <citation type="submission" date="2020-09" db="EMBL/GenBank/DDBJ databases">
        <title>Iningainema tapete sp. nov. (Scytonemataceae, Cyanobacteria) from greenhouses in central Florida (USA) produces two types of nodularin with biosynthetic potential for microcystin-LR and anabaenopeptins.</title>
        <authorList>
            <person name="Berthold D.E."/>
            <person name="Lefler F.W."/>
            <person name="Huang I.-S."/>
            <person name="Abdulla H."/>
            <person name="Zimba P.V."/>
            <person name="Laughinghouse H.D. IV."/>
        </authorList>
    </citation>
    <scope>NUCLEOTIDE SEQUENCE</scope>
    <source>
        <strain evidence="2">BLCCT55</strain>
    </source>
</reference>
<dbReference type="Proteomes" id="UP000629098">
    <property type="component" value="Unassembled WGS sequence"/>
</dbReference>
<dbReference type="AlphaFoldDB" id="A0A8J7BYS3"/>